<organism evidence="2">
    <name type="scientific">Arundo donax</name>
    <name type="common">Giant reed</name>
    <name type="synonym">Donax arundinaceus</name>
    <dbReference type="NCBI Taxonomy" id="35708"/>
    <lineage>
        <taxon>Eukaryota</taxon>
        <taxon>Viridiplantae</taxon>
        <taxon>Streptophyta</taxon>
        <taxon>Embryophyta</taxon>
        <taxon>Tracheophyta</taxon>
        <taxon>Spermatophyta</taxon>
        <taxon>Magnoliopsida</taxon>
        <taxon>Liliopsida</taxon>
        <taxon>Poales</taxon>
        <taxon>Poaceae</taxon>
        <taxon>PACMAD clade</taxon>
        <taxon>Arundinoideae</taxon>
        <taxon>Arundineae</taxon>
        <taxon>Arundo</taxon>
    </lineage>
</organism>
<protein>
    <submittedName>
        <fullName evidence="2">Uncharacterized protein</fullName>
    </submittedName>
</protein>
<dbReference type="EMBL" id="GBRH01183038">
    <property type="protein sequence ID" value="JAE14858.1"/>
    <property type="molecule type" value="Transcribed_RNA"/>
</dbReference>
<reference evidence="2" key="2">
    <citation type="journal article" date="2015" name="Data Brief">
        <title>Shoot transcriptome of the giant reed, Arundo donax.</title>
        <authorList>
            <person name="Barrero R.A."/>
            <person name="Guerrero F.D."/>
            <person name="Moolhuijzen P."/>
            <person name="Goolsby J.A."/>
            <person name="Tidwell J."/>
            <person name="Bellgard S.E."/>
            <person name="Bellgard M.I."/>
        </authorList>
    </citation>
    <scope>NUCLEOTIDE SEQUENCE</scope>
    <source>
        <tissue evidence="2">Shoot tissue taken approximately 20 cm above the soil surface</tissue>
    </source>
</reference>
<sequence length="38" mass="4162">MCHSSRDSSKSLFSTVSMIMSNFEFLSSLLSAFLIAVS</sequence>
<keyword evidence="1" id="KW-0812">Transmembrane</keyword>
<name>A0A0A9G2I8_ARUDO</name>
<proteinExistence type="predicted"/>
<reference evidence="2" key="1">
    <citation type="submission" date="2014-09" db="EMBL/GenBank/DDBJ databases">
        <authorList>
            <person name="Magalhaes I.L.F."/>
            <person name="Oliveira U."/>
            <person name="Santos F.R."/>
            <person name="Vidigal T.H.D.A."/>
            <person name="Brescovit A.D."/>
            <person name="Santos A.J."/>
        </authorList>
    </citation>
    <scope>NUCLEOTIDE SEQUENCE</scope>
    <source>
        <tissue evidence="2">Shoot tissue taken approximately 20 cm above the soil surface</tissue>
    </source>
</reference>
<evidence type="ECO:0000256" key="1">
    <source>
        <dbReference type="SAM" id="Phobius"/>
    </source>
</evidence>
<keyword evidence="1" id="KW-1133">Transmembrane helix</keyword>
<dbReference type="AlphaFoldDB" id="A0A0A9G2I8"/>
<feature type="transmembrane region" description="Helical" evidence="1">
    <location>
        <begin position="12"/>
        <end position="37"/>
    </location>
</feature>
<keyword evidence="1" id="KW-0472">Membrane</keyword>
<evidence type="ECO:0000313" key="2">
    <source>
        <dbReference type="EMBL" id="JAE14858.1"/>
    </source>
</evidence>
<accession>A0A0A9G2I8</accession>